<dbReference type="GO" id="GO:0008757">
    <property type="term" value="F:S-adenosylmethionine-dependent methyltransferase activity"/>
    <property type="evidence" value="ECO:0007669"/>
    <property type="project" value="UniProtKB-ARBA"/>
</dbReference>
<dbReference type="PANTHER" id="PTHR38049:SF1">
    <property type="entry name" value="PROTEIN KINASE DOMAIN-CONTAINING PROTEIN"/>
    <property type="match status" value="1"/>
</dbReference>
<organism evidence="1 2">
    <name type="scientific">Byssochlamys spectabilis (strain No. 5 / NBRC 109023)</name>
    <name type="common">Paecilomyces variotii</name>
    <dbReference type="NCBI Taxonomy" id="1356009"/>
    <lineage>
        <taxon>Eukaryota</taxon>
        <taxon>Fungi</taxon>
        <taxon>Dikarya</taxon>
        <taxon>Ascomycota</taxon>
        <taxon>Pezizomycotina</taxon>
        <taxon>Eurotiomycetes</taxon>
        <taxon>Eurotiomycetidae</taxon>
        <taxon>Eurotiales</taxon>
        <taxon>Thermoascaceae</taxon>
        <taxon>Paecilomyces</taxon>
    </lineage>
</organism>
<evidence type="ECO:0000313" key="1">
    <source>
        <dbReference type="EMBL" id="GAD99199.1"/>
    </source>
</evidence>
<dbReference type="Gene3D" id="3.40.50.150">
    <property type="entry name" value="Vaccinia Virus protein VP39"/>
    <property type="match status" value="1"/>
</dbReference>
<gene>
    <name evidence="1" type="ORF">PVAR5_7906</name>
</gene>
<dbReference type="InParanoid" id="V5FMI6"/>
<protein>
    <recommendedName>
        <fullName evidence="3">Glucose-inducible SAM-dependent methyltransferase Rrg1</fullName>
    </recommendedName>
</protein>
<dbReference type="InterPro" id="IPR019410">
    <property type="entry name" value="Methyltransf_16"/>
</dbReference>
<dbReference type="EMBL" id="BAUL01000283">
    <property type="protein sequence ID" value="GAD99199.1"/>
    <property type="molecule type" value="Genomic_DNA"/>
</dbReference>
<dbReference type="Proteomes" id="UP000018001">
    <property type="component" value="Unassembled WGS sequence"/>
</dbReference>
<dbReference type="AlphaFoldDB" id="V5FMI6"/>
<dbReference type="InterPro" id="IPR029063">
    <property type="entry name" value="SAM-dependent_MTases_sf"/>
</dbReference>
<dbReference type="HOGENOM" id="CLU_016849_0_0_1"/>
<dbReference type="eggNOG" id="KOG2793">
    <property type="taxonomic scope" value="Eukaryota"/>
</dbReference>
<comment type="caution">
    <text evidence="1">The sequence shown here is derived from an EMBL/GenBank/DDBJ whole genome shotgun (WGS) entry which is preliminary data.</text>
</comment>
<accession>V5FMI6</accession>
<dbReference type="OrthoDB" id="433955at2759"/>
<dbReference type="CDD" id="cd02440">
    <property type="entry name" value="AdoMet_MTases"/>
    <property type="match status" value="1"/>
</dbReference>
<dbReference type="SUPFAM" id="SSF53335">
    <property type="entry name" value="S-adenosyl-L-methionine-dependent methyltransferases"/>
    <property type="match status" value="1"/>
</dbReference>
<name>V5FMI6_BYSSN</name>
<evidence type="ECO:0000313" key="2">
    <source>
        <dbReference type="Proteomes" id="UP000018001"/>
    </source>
</evidence>
<sequence>MISADDDEPLHVFDLPQLYTKPSAADILEALELLRVQPRGFGNDGLDAVKGRAVQSVGVTKYLTSIVSSALSWLETDDIREAVWDAASARLSERSGRTAMGAMSRIFTIPVSSSEDFTLTLHEPALTSDNLGMKTWVSSYLLSRRLHLLFETTPELVPATSPSVSRNKAGQTLRALELGAGTGLVGLSFAALRGSAASIHLTDLPAIVTNLSHNVSLNSELLSKTDAIVSTGVLDWSVAPEPLPRADERYDIILAADPLYSPEHPRWLVQTVGHWLSHNLDARVIVEMPLRDAYSPQRLEFRQLMDTLGLAVVDEGEEVGYDDWESADGGSLEVKCWWSIWGWSFPHHSRHRASHHTVKEKKHRWKPVIKNITGREDKASIMVLGLLTITSIPTVVGVAQGVSEQKRQNQQKVDAKRMEKFCMDVTCEEDNDEHNLTGKRVVLKDEKAYLDDPSPSHRSLKPSHTAQAFYIDYPETEETKAHPRGLGLVSTVSDDPPMLNWLYADKDTHEVKYGNRTQSIAHVVGPWDWADNETKVTLEKKDMFMAVEEEDGKWAIYFDRDEDWCERVLAERGLEGKKAVDIRIRRKMLEQAGGSAG</sequence>
<keyword evidence="2" id="KW-1185">Reference proteome</keyword>
<dbReference type="PANTHER" id="PTHR38049">
    <property type="entry name" value="RICIN B LECTIN DOMAIN-CONTAINING PROTEIN"/>
    <property type="match status" value="1"/>
</dbReference>
<reference evidence="2" key="1">
    <citation type="journal article" date="2014" name="Genome Announc.">
        <title>Draft genome sequence of the formaldehyde-resistant fungus Byssochlamys spectabilis No. 5 (anamorph Paecilomyces variotii No. 5) (NBRC109023).</title>
        <authorList>
            <person name="Oka T."/>
            <person name="Ekino K."/>
            <person name="Fukuda K."/>
            <person name="Nomura Y."/>
        </authorList>
    </citation>
    <scope>NUCLEOTIDE SEQUENCE [LARGE SCALE GENOMIC DNA]</scope>
    <source>
        <strain evidence="2">No. 5 / NBRC 109023</strain>
    </source>
</reference>
<proteinExistence type="predicted"/>
<dbReference type="Pfam" id="PF10294">
    <property type="entry name" value="Methyltransf_16"/>
    <property type="match status" value="1"/>
</dbReference>
<evidence type="ECO:0008006" key="3">
    <source>
        <dbReference type="Google" id="ProtNLM"/>
    </source>
</evidence>